<evidence type="ECO:0000256" key="8">
    <source>
        <dbReference type="ARBA" id="ARBA00022679"/>
    </source>
</evidence>
<feature type="transmembrane region" description="Helical" evidence="13">
    <location>
        <begin position="401"/>
        <end position="423"/>
    </location>
</feature>
<keyword evidence="7 15" id="KW-0328">Glycosyltransferase</keyword>
<dbReference type="CDD" id="cd04191">
    <property type="entry name" value="Glucan_BSP_MdoH"/>
    <property type="match status" value="1"/>
</dbReference>
<evidence type="ECO:0000313" key="15">
    <source>
        <dbReference type="EMBL" id="MET3598360.1"/>
    </source>
</evidence>
<keyword evidence="16" id="KW-1185">Reference proteome</keyword>
<feature type="domain" description="Glycosyltransferase 2-like" evidence="14">
    <location>
        <begin position="183"/>
        <end position="398"/>
    </location>
</feature>
<protein>
    <recommendedName>
        <fullName evidence="4">Glucans biosynthesis glucosyltransferase H</fullName>
    </recommendedName>
</protein>
<evidence type="ECO:0000256" key="3">
    <source>
        <dbReference type="ARBA" id="ARBA00009337"/>
    </source>
</evidence>
<name>A0ABV2I610_9HYPH</name>
<evidence type="ECO:0000256" key="1">
    <source>
        <dbReference type="ARBA" id="ARBA00004429"/>
    </source>
</evidence>
<keyword evidence="6" id="KW-0997">Cell inner membrane</keyword>
<comment type="similarity">
    <text evidence="3">Belongs to the glycosyltransferase 2 family. OpgH subfamily.</text>
</comment>
<dbReference type="Gene3D" id="3.90.550.10">
    <property type="entry name" value="Spore Coat Polysaccharide Biosynthesis Protein SpsA, Chain A"/>
    <property type="match status" value="1"/>
</dbReference>
<reference evidence="15 16" key="1">
    <citation type="submission" date="2024-06" db="EMBL/GenBank/DDBJ databases">
        <title>Genomic Encyclopedia of Type Strains, Phase IV (KMG-IV): sequencing the most valuable type-strain genomes for metagenomic binning, comparative biology and taxonomic classification.</title>
        <authorList>
            <person name="Goeker M."/>
        </authorList>
    </citation>
    <scope>NUCLEOTIDE SEQUENCE [LARGE SCALE GENOMIC DNA]</scope>
    <source>
        <strain evidence="15 16">DSM 28102</strain>
    </source>
</reference>
<evidence type="ECO:0000256" key="12">
    <source>
        <dbReference type="SAM" id="MobiDB-lite"/>
    </source>
</evidence>
<feature type="transmembrane region" description="Helical" evidence="13">
    <location>
        <begin position="40"/>
        <end position="65"/>
    </location>
</feature>
<comment type="caution">
    <text evidence="15">The sequence shown here is derived from an EMBL/GenBank/DDBJ whole genome shotgun (WGS) entry which is preliminary data.</text>
</comment>
<dbReference type="NCBIfam" id="NF003962">
    <property type="entry name" value="PRK05454.2-5"/>
    <property type="match status" value="1"/>
</dbReference>
<dbReference type="EMBL" id="JBEPLY010000001">
    <property type="protein sequence ID" value="MET3598360.1"/>
    <property type="molecule type" value="Genomic_DNA"/>
</dbReference>
<dbReference type="PANTHER" id="PTHR43867:SF5">
    <property type="entry name" value="GLUCANS BIOSYNTHESIS GLUCOSYLTRANSFERASE H"/>
    <property type="match status" value="1"/>
</dbReference>
<keyword evidence="8 15" id="KW-0808">Transferase</keyword>
<dbReference type="InterPro" id="IPR029044">
    <property type="entry name" value="Nucleotide-diphossugar_trans"/>
</dbReference>
<evidence type="ECO:0000256" key="6">
    <source>
        <dbReference type="ARBA" id="ARBA00022519"/>
    </source>
</evidence>
<dbReference type="SUPFAM" id="SSF53448">
    <property type="entry name" value="Nucleotide-diphospho-sugar transferases"/>
    <property type="match status" value="1"/>
</dbReference>
<feature type="transmembrane region" description="Helical" evidence="13">
    <location>
        <begin position="358"/>
        <end position="381"/>
    </location>
</feature>
<dbReference type="Proteomes" id="UP001549164">
    <property type="component" value="Unassembled WGS sequence"/>
</dbReference>
<evidence type="ECO:0000259" key="14">
    <source>
        <dbReference type="Pfam" id="PF13632"/>
    </source>
</evidence>
<dbReference type="Pfam" id="PF13632">
    <property type="entry name" value="Glyco_trans_2_3"/>
    <property type="match status" value="1"/>
</dbReference>
<evidence type="ECO:0000256" key="10">
    <source>
        <dbReference type="ARBA" id="ARBA00022989"/>
    </source>
</evidence>
<feature type="transmembrane region" description="Helical" evidence="13">
    <location>
        <begin position="435"/>
        <end position="458"/>
    </location>
</feature>
<evidence type="ECO:0000256" key="13">
    <source>
        <dbReference type="SAM" id="Phobius"/>
    </source>
</evidence>
<dbReference type="NCBIfam" id="NF003958">
    <property type="entry name" value="PRK05454.2-1"/>
    <property type="match status" value="1"/>
</dbReference>
<keyword evidence="9 13" id="KW-0812">Transmembrane</keyword>
<evidence type="ECO:0000256" key="11">
    <source>
        <dbReference type="ARBA" id="ARBA00023136"/>
    </source>
</evidence>
<evidence type="ECO:0000256" key="9">
    <source>
        <dbReference type="ARBA" id="ARBA00022692"/>
    </source>
</evidence>
<comment type="pathway">
    <text evidence="2">Glycan metabolism; osmoregulated periplasmic glucan (OPG) biosynthesis.</text>
</comment>
<evidence type="ECO:0000256" key="4">
    <source>
        <dbReference type="ARBA" id="ARBA00020585"/>
    </source>
</evidence>
<gene>
    <name evidence="15" type="ORF">ABID12_000281</name>
</gene>
<dbReference type="PANTHER" id="PTHR43867">
    <property type="entry name" value="CELLULOSE SYNTHASE CATALYTIC SUBUNIT A [UDP-FORMING]"/>
    <property type="match status" value="1"/>
</dbReference>
<keyword evidence="10 13" id="KW-1133">Transmembrane helix</keyword>
<keyword evidence="11 13" id="KW-0472">Membrane</keyword>
<feature type="region of interest" description="Disordered" evidence="12">
    <location>
        <begin position="577"/>
        <end position="611"/>
    </location>
</feature>
<dbReference type="RefSeq" id="WP_354432797.1">
    <property type="nucleotide sequence ID" value="NZ_JBEPLY010000001.1"/>
</dbReference>
<keyword evidence="5" id="KW-1003">Cell membrane</keyword>
<proteinExistence type="inferred from homology"/>
<evidence type="ECO:0000256" key="7">
    <source>
        <dbReference type="ARBA" id="ARBA00022676"/>
    </source>
</evidence>
<dbReference type="GO" id="GO:0016757">
    <property type="term" value="F:glycosyltransferase activity"/>
    <property type="evidence" value="ECO:0007669"/>
    <property type="project" value="UniProtKB-KW"/>
</dbReference>
<comment type="subcellular location">
    <subcellularLocation>
        <location evidence="1">Cell inner membrane</location>
        <topology evidence="1">Multi-pass membrane protein</topology>
    </subcellularLocation>
</comment>
<accession>A0ABV2I610</accession>
<evidence type="ECO:0000256" key="2">
    <source>
        <dbReference type="ARBA" id="ARBA00005001"/>
    </source>
</evidence>
<sequence length="611" mass="66442">MLALRRTISILFAIFVAVLASRLAMDVFFADGVDWVDFVRIALCAATAAWIAWGASLALGGLIGARIKTPPRSQLSDSGRAARTAILIPVYNEDPRATFSSAAAMAESLQKTGHAELFDIAILSDTRDPDVAAQEEEWFLRLHAEVPAPIEVFYRRRTDNSGKKAGNIGDFVRRHGGRYPYMLILDADSLMDGETIVEMLRRMEAEPRLGLLQTLPKIVAARSWFARALQFSAGLFSPIFTRGLARMQGQEGPFWGHNAMVRTTAFAESCGLPALTGAPPFGGHILSHDYVEAALLARNGWIVRVDADLEGSFEEGPQNVIDYAKRDRRWCQGNLQHIRLIHGPGLKGWNRFTFVQGVMAYVSSPLWMAFIAASIVAPLFAPPPEYFPSPYLPAIFPRAETALAVTLLVGVGGLLIGPKLLIALRSGITGEARRFGGFIAAFASTLVEIIWSSILAPITLMYQSRSVLQIIFGMDGGWPSSDREGQTIGLGEAFRASWWIVLTGIVMLTGAWVLAPALFWWLTPIAVPQMLSPLLVAASSSPASGRIAARCGLLLTPEELERPAIMRVRDAVLARWSQPSADDGNTPETAEDIAEDPQTGEAEPAYSAVQG</sequence>
<organism evidence="15 16">
    <name type="scientific">Martelella mangrovi</name>
    <dbReference type="NCBI Taxonomy" id="1397477"/>
    <lineage>
        <taxon>Bacteria</taxon>
        <taxon>Pseudomonadati</taxon>
        <taxon>Pseudomonadota</taxon>
        <taxon>Alphaproteobacteria</taxon>
        <taxon>Hyphomicrobiales</taxon>
        <taxon>Aurantimonadaceae</taxon>
        <taxon>Martelella</taxon>
    </lineage>
</organism>
<dbReference type="NCBIfam" id="NF003959">
    <property type="entry name" value="PRK05454.2-2"/>
    <property type="match status" value="1"/>
</dbReference>
<dbReference type="InterPro" id="IPR001173">
    <property type="entry name" value="Glyco_trans_2-like"/>
</dbReference>
<evidence type="ECO:0000313" key="16">
    <source>
        <dbReference type="Proteomes" id="UP001549164"/>
    </source>
</evidence>
<feature type="transmembrane region" description="Helical" evidence="13">
    <location>
        <begin position="498"/>
        <end position="522"/>
    </location>
</feature>
<dbReference type="InterPro" id="IPR050321">
    <property type="entry name" value="Glycosyltr_2/OpgH_subfam"/>
</dbReference>
<evidence type="ECO:0000256" key="5">
    <source>
        <dbReference type="ARBA" id="ARBA00022475"/>
    </source>
</evidence>